<dbReference type="InterPro" id="IPR012337">
    <property type="entry name" value="RNaseH-like_sf"/>
</dbReference>
<dbReference type="SMART" id="SM00950">
    <property type="entry name" value="Piwi"/>
    <property type="match status" value="1"/>
</dbReference>
<dbReference type="InterPro" id="IPR003165">
    <property type="entry name" value="Piwi"/>
</dbReference>
<evidence type="ECO:0000313" key="4">
    <source>
        <dbReference type="Proteomes" id="UP000054549"/>
    </source>
</evidence>
<dbReference type="InterPro" id="IPR032474">
    <property type="entry name" value="Argonaute_N"/>
</dbReference>
<feature type="region of interest" description="Disordered" evidence="1">
    <location>
        <begin position="1"/>
        <end position="72"/>
    </location>
</feature>
<dbReference type="HOGENOM" id="CLU_004544_4_1_1"/>
<evidence type="ECO:0000313" key="3">
    <source>
        <dbReference type="EMBL" id="KIL63067.1"/>
    </source>
</evidence>
<dbReference type="STRING" id="946122.A0A0C2WN96"/>
<dbReference type="Gene3D" id="3.40.50.2300">
    <property type="match status" value="1"/>
</dbReference>
<dbReference type="Pfam" id="PF16486">
    <property type="entry name" value="ArgoN"/>
    <property type="match status" value="1"/>
</dbReference>
<dbReference type="Gene3D" id="3.30.420.10">
    <property type="entry name" value="Ribonuclease H-like superfamily/Ribonuclease H"/>
    <property type="match status" value="1"/>
</dbReference>
<dbReference type="InterPro" id="IPR032472">
    <property type="entry name" value="ArgoL2"/>
</dbReference>
<dbReference type="Proteomes" id="UP000054549">
    <property type="component" value="Unassembled WGS sequence"/>
</dbReference>
<dbReference type="EMBL" id="KN818263">
    <property type="protein sequence ID" value="KIL63067.1"/>
    <property type="molecule type" value="Genomic_DNA"/>
</dbReference>
<dbReference type="OrthoDB" id="10252740at2759"/>
<feature type="compositionally biased region" description="Gly residues" evidence="1">
    <location>
        <begin position="10"/>
        <end position="29"/>
    </location>
</feature>
<dbReference type="InterPro" id="IPR036397">
    <property type="entry name" value="RNaseH_sf"/>
</dbReference>
<dbReference type="PROSITE" id="PS50822">
    <property type="entry name" value="PIWI"/>
    <property type="match status" value="1"/>
</dbReference>
<feature type="compositionally biased region" description="Pro residues" evidence="1">
    <location>
        <begin position="52"/>
        <end position="67"/>
    </location>
</feature>
<sequence>MAERGRGRGRGGGFPPRGGNPSRGGGGYDGGHRGGGRGGNGGRGGSRGGGPPSGPLIYPPNEPPTLPPRLNDNTHQQLITSFKNAGYRPELPLRPGFGTSGTPIKLRANFFAVKLPKGPYYDYAVVVTDISPSSAKGGKKGKAKPQGSDPVEPPTIKSPVKRRIFELLEAQPAFQPYKAFVTHDSSQRMIAAKQLPQPLQITVTFIEEDETKPSAGAKVYNVSVQYLGEIDLNVLRQYTDANLQYREYDMQPTISALNLVLQHHAGRTGVRVGKKDSNGESKFFFDPGQNRRQLAPGSEIWQGFFISVRPAFKQLMVNINVCYTAFIEAGNLADALFTIGSSTHGAMPTLPPSLASSIKVKTRHLNHRKKLFKIGTTTARNTFFKCSEYGDINLSVEQYFQRKYSIKLKYPTDLPVVSLGVIEMNGTKSHNWVPAELCDIIVGLPRRGRLSDVETSNMIRFACNTPGTNARDIVETGLPRLGFTPNSSSVLNTFGIEIENKMSCIPARVLPPPRLTYREGRTDMKEGAWNILNVKFQLGAQVRPWWVLYVNDSRGTRQREELRPLIEAFRDKCGKSGMAIPREMPALLPIASLNKIQNDDQARTRALRCIQDILTDALRQKGKPSFVLVLLERVDKFIYPGIKRIGDVTLGIHTVHMQLTKALDPQKQDQYLSNVALKVNTKLGGVNHKLDDGAMRWLRKKPTMMVGIDVTHAGPGSRAGTPSIAAVVGSIDDSFVHFPCSMGIQEYDPKKDNKEMVDNLCDMLVERLKAYEVRNKRLPERIFVFRDGVSEGQFPVLLREEYPKILKAFEKLSAKAKYKPLLSIVVCGKRHHAKFPATDAQYADKKGNTKPGTVVDKGVTSVFDYDFYLQAHAGLQGTVKSTHYTVIFDENRFEPDEIQKGTYDQSYLYARATRSVSLIPPAYYADLACERGRCYLNEFLNAEDQATAASIKSGKSDLERERQRVYEEAKAYWGQGVRVSL</sequence>
<dbReference type="Pfam" id="PF02170">
    <property type="entry name" value="PAZ"/>
    <property type="match status" value="1"/>
</dbReference>
<dbReference type="Pfam" id="PF16488">
    <property type="entry name" value="ArgoL2"/>
    <property type="match status" value="1"/>
</dbReference>
<dbReference type="Pfam" id="PF02171">
    <property type="entry name" value="Piwi"/>
    <property type="match status" value="1"/>
</dbReference>
<dbReference type="GO" id="GO:0003723">
    <property type="term" value="F:RNA binding"/>
    <property type="evidence" value="ECO:0007669"/>
    <property type="project" value="InterPro"/>
</dbReference>
<proteinExistence type="predicted"/>
<keyword evidence="4" id="KW-1185">Reference proteome</keyword>
<name>A0A0C2WN96_AMAMK</name>
<dbReference type="SUPFAM" id="SSF101690">
    <property type="entry name" value="PAZ domain"/>
    <property type="match status" value="1"/>
</dbReference>
<dbReference type="Gene3D" id="2.170.260.10">
    <property type="entry name" value="paz domain"/>
    <property type="match status" value="1"/>
</dbReference>
<evidence type="ECO:0000259" key="2">
    <source>
        <dbReference type="PROSITE" id="PS50822"/>
    </source>
</evidence>
<feature type="compositionally biased region" description="Gly residues" evidence="1">
    <location>
        <begin position="36"/>
        <end position="51"/>
    </location>
</feature>
<dbReference type="SMART" id="SM01163">
    <property type="entry name" value="DUF1785"/>
    <property type="match status" value="1"/>
</dbReference>
<dbReference type="InterPro" id="IPR014811">
    <property type="entry name" value="ArgoL1"/>
</dbReference>
<dbReference type="InterPro" id="IPR045246">
    <property type="entry name" value="Piwi_ago-like"/>
</dbReference>
<dbReference type="CDD" id="cd02846">
    <property type="entry name" value="PAZ_argonaute_like"/>
    <property type="match status" value="1"/>
</dbReference>
<organism evidence="3 4">
    <name type="scientific">Amanita muscaria (strain Koide BX008)</name>
    <dbReference type="NCBI Taxonomy" id="946122"/>
    <lineage>
        <taxon>Eukaryota</taxon>
        <taxon>Fungi</taxon>
        <taxon>Dikarya</taxon>
        <taxon>Basidiomycota</taxon>
        <taxon>Agaricomycotina</taxon>
        <taxon>Agaricomycetes</taxon>
        <taxon>Agaricomycetidae</taxon>
        <taxon>Agaricales</taxon>
        <taxon>Pluteineae</taxon>
        <taxon>Amanitaceae</taxon>
        <taxon>Amanita</taxon>
    </lineage>
</organism>
<reference evidence="3 4" key="1">
    <citation type="submission" date="2014-04" db="EMBL/GenBank/DDBJ databases">
        <title>Evolutionary Origins and Diversification of the Mycorrhizal Mutualists.</title>
        <authorList>
            <consortium name="DOE Joint Genome Institute"/>
            <consortium name="Mycorrhizal Genomics Consortium"/>
            <person name="Kohler A."/>
            <person name="Kuo A."/>
            <person name="Nagy L.G."/>
            <person name="Floudas D."/>
            <person name="Copeland A."/>
            <person name="Barry K.W."/>
            <person name="Cichocki N."/>
            <person name="Veneault-Fourrey C."/>
            <person name="LaButti K."/>
            <person name="Lindquist E.A."/>
            <person name="Lipzen A."/>
            <person name="Lundell T."/>
            <person name="Morin E."/>
            <person name="Murat C."/>
            <person name="Riley R."/>
            <person name="Ohm R."/>
            <person name="Sun H."/>
            <person name="Tunlid A."/>
            <person name="Henrissat B."/>
            <person name="Grigoriev I.V."/>
            <person name="Hibbett D.S."/>
            <person name="Martin F."/>
        </authorList>
    </citation>
    <scope>NUCLEOTIDE SEQUENCE [LARGE SCALE GENOMIC DNA]</scope>
    <source>
        <strain evidence="3 4">Koide BX008</strain>
    </source>
</reference>
<feature type="region of interest" description="Disordered" evidence="1">
    <location>
        <begin position="133"/>
        <end position="156"/>
    </location>
</feature>
<gene>
    <name evidence="3" type="ORF">M378DRAFT_80302</name>
</gene>
<feature type="domain" description="Piwi" evidence="2">
    <location>
        <begin position="626"/>
        <end position="937"/>
    </location>
</feature>
<protein>
    <recommendedName>
        <fullName evidence="2">Piwi domain-containing protein</fullName>
    </recommendedName>
</protein>
<dbReference type="CDD" id="cd04657">
    <property type="entry name" value="Piwi_ago-like"/>
    <property type="match status" value="1"/>
</dbReference>
<dbReference type="InterPro" id="IPR003100">
    <property type="entry name" value="PAZ_dom"/>
</dbReference>
<dbReference type="AlphaFoldDB" id="A0A0C2WN96"/>
<evidence type="ECO:0000256" key="1">
    <source>
        <dbReference type="SAM" id="MobiDB-lite"/>
    </source>
</evidence>
<dbReference type="InterPro" id="IPR036085">
    <property type="entry name" value="PAZ_dom_sf"/>
</dbReference>
<dbReference type="InParanoid" id="A0A0C2WN96"/>
<dbReference type="Pfam" id="PF08699">
    <property type="entry name" value="ArgoL1"/>
    <property type="match status" value="1"/>
</dbReference>
<accession>A0A0C2WN96</accession>
<dbReference type="SUPFAM" id="SSF53098">
    <property type="entry name" value="Ribonuclease H-like"/>
    <property type="match status" value="1"/>
</dbReference>
<dbReference type="PANTHER" id="PTHR22891">
    <property type="entry name" value="EUKARYOTIC TRANSLATION INITIATION FACTOR 2C"/>
    <property type="match status" value="1"/>
</dbReference>